<dbReference type="CDD" id="cd23802">
    <property type="entry name" value="UBCc_UBE2Q"/>
    <property type="match status" value="1"/>
</dbReference>
<evidence type="ECO:0000256" key="3">
    <source>
        <dbReference type="ARBA" id="ARBA00022741"/>
    </source>
</evidence>
<dbReference type="EMBL" id="FZQP02001227">
    <property type="protein sequence ID" value="VVC92198.1"/>
    <property type="molecule type" value="Genomic_DNA"/>
</dbReference>
<proteinExistence type="predicted"/>
<organism evidence="9 10">
    <name type="scientific">Leptidea sinapis</name>
    <dbReference type="NCBI Taxonomy" id="189913"/>
    <lineage>
        <taxon>Eukaryota</taxon>
        <taxon>Metazoa</taxon>
        <taxon>Ecdysozoa</taxon>
        <taxon>Arthropoda</taxon>
        <taxon>Hexapoda</taxon>
        <taxon>Insecta</taxon>
        <taxon>Pterygota</taxon>
        <taxon>Neoptera</taxon>
        <taxon>Endopterygota</taxon>
        <taxon>Lepidoptera</taxon>
        <taxon>Glossata</taxon>
        <taxon>Ditrysia</taxon>
        <taxon>Papilionoidea</taxon>
        <taxon>Pieridae</taxon>
        <taxon>Dismorphiinae</taxon>
        <taxon>Leptidea</taxon>
    </lineage>
</organism>
<dbReference type="AlphaFoldDB" id="A0A5E4Q3C6"/>
<evidence type="ECO:0000256" key="7">
    <source>
        <dbReference type="SAM" id="MobiDB-lite"/>
    </source>
</evidence>
<evidence type="ECO:0000256" key="6">
    <source>
        <dbReference type="ARBA" id="ARBA00055455"/>
    </source>
</evidence>
<keyword evidence="2" id="KW-0808">Transferase</keyword>
<keyword evidence="10" id="KW-1185">Reference proteome</keyword>
<keyword evidence="4" id="KW-0833">Ubl conjugation pathway</keyword>
<dbReference type="Proteomes" id="UP000324832">
    <property type="component" value="Unassembled WGS sequence"/>
</dbReference>
<name>A0A5E4Q3C6_9NEOP</name>
<dbReference type="InterPro" id="IPR016135">
    <property type="entry name" value="UBQ-conjugating_enzyme/RWD"/>
</dbReference>
<feature type="region of interest" description="Disordered" evidence="7">
    <location>
        <begin position="1"/>
        <end position="76"/>
    </location>
</feature>
<evidence type="ECO:0000256" key="1">
    <source>
        <dbReference type="ARBA" id="ARBA00012486"/>
    </source>
</evidence>
<feature type="domain" description="UBC core" evidence="8">
    <location>
        <begin position="80"/>
        <end position="243"/>
    </location>
</feature>
<dbReference type="GO" id="GO:0061631">
    <property type="term" value="F:ubiquitin conjugating enzyme activity"/>
    <property type="evidence" value="ECO:0007669"/>
    <property type="project" value="UniProtKB-EC"/>
</dbReference>
<dbReference type="GO" id="GO:0005524">
    <property type="term" value="F:ATP binding"/>
    <property type="evidence" value="ECO:0007669"/>
    <property type="project" value="UniProtKB-KW"/>
</dbReference>
<dbReference type="SMART" id="SM00212">
    <property type="entry name" value="UBCc"/>
    <property type="match status" value="1"/>
</dbReference>
<accession>A0A5E4Q3C6</accession>
<gene>
    <name evidence="9" type="ORF">LSINAPIS_LOCUS4695</name>
</gene>
<dbReference type="Pfam" id="PF00179">
    <property type="entry name" value="UQ_con"/>
    <property type="match status" value="1"/>
</dbReference>
<dbReference type="PROSITE" id="PS50127">
    <property type="entry name" value="UBC_2"/>
    <property type="match status" value="1"/>
</dbReference>
<evidence type="ECO:0000313" key="10">
    <source>
        <dbReference type="Proteomes" id="UP000324832"/>
    </source>
</evidence>
<dbReference type="SUPFAM" id="SSF54495">
    <property type="entry name" value="UBC-like"/>
    <property type="match status" value="1"/>
</dbReference>
<evidence type="ECO:0000256" key="4">
    <source>
        <dbReference type="ARBA" id="ARBA00022786"/>
    </source>
</evidence>
<sequence>MTSRSREKVAAAFKKLFKSSEKRENDAAGPSGSPARRGILRRHRDGVAPVEATASLPASPTHNAFSKKKNGNVRERAAAVRTRRLMKELKEIKRSQENRADPIFTVELVNDNLFEWHVRLRQIDPESDLAADLRELNIPNIVLHLVFPENFPFAPPFMRVIEPRIEKGFVMDGGAICMELLTPRGWASAYTVEAVVMQFAASVVKGQGRVVRSPTRSTREFSKKRAEESFRSLVKTHDKYGWVTPSLSDG</sequence>
<protein>
    <recommendedName>
        <fullName evidence="1">E2 ubiquitin-conjugating enzyme</fullName>
        <ecNumber evidence="1">2.3.2.23</ecNumber>
    </recommendedName>
</protein>
<dbReference type="FunFam" id="3.10.110.10:FF:000036">
    <property type="entry name" value="ubiquitin-conjugating enzyme E2Q-like protein 1"/>
    <property type="match status" value="1"/>
</dbReference>
<keyword evidence="3" id="KW-0547">Nucleotide-binding</keyword>
<keyword evidence="5" id="KW-0067">ATP-binding</keyword>
<evidence type="ECO:0000256" key="2">
    <source>
        <dbReference type="ARBA" id="ARBA00022679"/>
    </source>
</evidence>
<evidence type="ECO:0000256" key="5">
    <source>
        <dbReference type="ARBA" id="ARBA00022840"/>
    </source>
</evidence>
<reference evidence="9 10" key="1">
    <citation type="submission" date="2017-07" db="EMBL/GenBank/DDBJ databases">
        <authorList>
            <person name="Talla V."/>
            <person name="Backstrom N."/>
        </authorList>
    </citation>
    <scope>NUCLEOTIDE SEQUENCE [LARGE SCALE GENOMIC DNA]</scope>
</reference>
<evidence type="ECO:0000259" key="8">
    <source>
        <dbReference type="PROSITE" id="PS50127"/>
    </source>
</evidence>
<comment type="function">
    <text evidence="6">Probable E2 ubiquitin-protein ligase that catalyzes the covalent attachment of ubiquitin to target proteins. May facilitate the monoubiquitination and degradation of MTOR and CCNE1 through interaction with FBXW7.</text>
</comment>
<dbReference type="InterPro" id="IPR000608">
    <property type="entry name" value="UBC"/>
</dbReference>
<evidence type="ECO:0000313" key="9">
    <source>
        <dbReference type="EMBL" id="VVC92198.1"/>
    </source>
</evidence>
<dbReference type="EC" id="2.3.2.23" evidence="1"/>
<dbReference type="Gene3D" id="3.10.110.10">
    <property type="entry name" value="Ubiquitin Conjugating Enzyme"/>
    <property type="match status" value="1"/>
</dbReference>